<reference evidence="2 3" key="1">
    <citation type="journal article" date="2019" name="PLoS Negl. Trop. Dis.">
        <title>Whole genome sequencing of Entamoeba nuttalli reveals mammalian host-related molecular signatures and a novel octapeptide-repeat surface protein.</title>
        <authorList>
            <person name="Tanaka M."/>
            <person name="Makiuchi T."/>
            <person name="Komiyama T."/>
            <person name="Shiina T."/>
            <person name="Osaki K."/>
            <person name="Tachibana H."/>
        </authorList>
    </citation>
    <scope>NUCLEOTIDE SEQUENCE [LARGE SCALE GENOMIC DNA]</scope>
    <source>
        <strain evidence="2 3">P19-061405</strain>
    </source>
</reference>
<accession>A0ABQ0DVI4</accession>
<proteinExistence type="predicted"/>
<comment type="caution">
    <text evidence="2">The sequence shown here is derived from an EMBL/GenBank/DDBJ whole genome shotgun (WGS) entry which is preliminary data.</text>
</comment>
<name>A0ABQ0DVI4_9EUKA</name>
<dbReference type="PANTHER" id="PTHR23077">
    <property type="entry name" value="AAA-FAMILY ATPASE"/>
    <property type="match status" value="1"/>
</dbReference>
<dbReference type="SUPFAM" id="SSF52540">
    <property type="entry name" value="P-loop containing nucleoside triphosphate hydrolases"/>
    <property type="match status" value="2"/>
</dbReference>
<organism evidence="2 3">
    <name type="scientific">Entamoeba nuttalli</name>
    <dbReference type="NCBI Taxonomy" id="412467"/>
    <lineage>
        <taxon>Eukaryota</taxon>
        <taxon>Amoebozoa</taxon>
        <taxon>Evosea</taxon>
        <taxon>Archamoebae</taxon>
        <taxon>Mastigamoebida</taxon>
        <taxon>Entamoebidae</taxon>
        <taxon>Entamoeba</taxon>
    </lineage>
</organism>
<dbReference type="Gene3D" id="3.40.50.300">
    <property type="entry name" value="P-loop containing nucleotide triphosphate hydrolases"/>
    <property type="match status" value="2"/>
</dbReference>
<dbReference type="SMART" id="SM00382">
    <property type="entry name" value="AAA"/>
    <property type="match status" value="2"/>
</dbReference>
<keyword evidence="3" id="KW-1185">Reference proteome</keyword>
<dbReference type="Gene3D" id="1.10.8.60">
    <property type="match status" value="1"/>
</dbReference>
<dbReference type="InterPro" id="IPR003593">
    <property type="entry name" value="AAA+_ATPase"/>
</dbReference>
<dbReference type="Pfam" id="PF00004">
    <property type="entry name" value="AAA"/>
    <property type="match status" value="1"/>
</dbReference>
<dbReference type="PANTHER" id="PTHR23077:SF117">
    <property type="entry name" value="AAA+ ATPASE DOMAIN-CONTAINING PROTEIN"/>
    <property type="match status" value="1"/>
</dbReference>
<gene>
    <name evidence="2" type="ORF">ENUP19_0304G0039</name>
</gene>
<dbReference type="InterPro" id="IPR003959">
    <property type="entry name" value="ATPase_AAA_core"/>
</dbReference>
<protein>
    <recommendedName>
        <fullName evidence="1">AAA+ ATPase domain-containing protein</fullName>
    </recommendedName>
</protein>
<sequence length="653" mass="74068">MEIVLNVRNEKNISNFVKINSSKFLFLSKSKIKISNIQNYCGTNKILEEYICYFIIDKNLNENEIVLNDEMIISLRFPKKVKISLCFIKTIHEAINIIVKPSPHPLINLKKQIKYFNDNKNWENFNHRFVKIGNTLLLKSDSIGNENNLLLSQYKWFSYSIDSINNKKITSCFFEITSKTKFYIEPSPSLILTSKLSPLTFISSEQNCKELYSFLSNLLVESNQLNQMKECIILGPNGIGKRTLVLQIASTLQCNFIRVGIDDYSISDTLTLIEESIKALPIIILFDNITDINYNIIYHYTSSIQSFLATKINTLPHSLFKMICVFNIDSIFSPSDSFPFLRLKNYQTSDLCRIQQYLHLPESIVLPRGLTFFDCLSIQKSWNALPLSIEEINKITKQLSQQHTTSIEIPTVRWSDIGGCNEAKKQIKEEVSKILSSNESHGILLYGPPGTGKTLLAKAVATEYNMSFFSVRGAELLSKYVGETEKNIKNLFHTARENSPSIIFFDEIDAIASERKGGSVFDRVVSQILTEMQGVGVIGGILVIGATNRIDKIDKSLLVPGRFDVSIEVGLSCGEERKEVILAQLNSVQHEDINLDQFVSYLPEKISGSDISMIISKAYSLARKEVINRYIKGEVVTTRDIKITAFQLYSSLK</sequence>
<evidence type="ECO:0000259" key="1">
    <source>
        <dbReference type="SMART" id="SM00382"/>
    </source>
</evidence>
<dbReference type="Proteomes" id="UP001628156">
    <property type="component" value="Unassembled WGS sequence"/>
</dbReference>
<feature type="domain" description="AAA+ ATPase" evidence="1">
    <location>
        <begin position="227"/>
        <end position="329"/>
    </location>
</feature>
<dbReference type="InterPro" id="IPR050168">
    <property type="entry name" value="AAA_ATPase_domain"/>
</dbReference>
<feature type="domain" description="AAA+ ATPase" evidence="1">
    <location>
        <begin position="439"/>
        <end position="573"/>
    </location>
</feature>
<evidence type="ECO:0000313" key="2">
    <source>
        <dbReference type="EMBL" id="GAB1226747.1"/>
    </source>
</evidence>
<evidence type="ECO:0000313" key="3">
    <source>
        <dbReference type="Proteomes" id="UP001628156"/>
    </source>
</evidence>
<dbReference type="InterPro" id="IPR027417">
    <property type="entry name" value="P-loop_NTPase"/>
</dbReference>
<dbReference type="EMBL" id="BAAFRS010000304">
    <property type="protein sequence ID" value="GAB1226747.1"/>
    <property type="molecule type" value="Genomic_DNA"/>
</dbReference>